<evidence type="ECO:0000313" key="10">
    <source>
        <dbReference type="EMBL" id="CAL1151464.1"/>
    </source>
</evidence>
<dbReference type="Proteomes" id="UP001152797">
    <property type="component" value="Unassembled WGS sequence"/>
</dbReference>
<dbReference type="GO" id="GO:0019706">
    <property type="term" value="F:protein-cysteine S-palmitoyltransferase activity"/>
    <property type="evidence" value="ECO:0007669"/>
    <property type="project" value="UniProtKB-EC"/>
</dbReference>
<comment type="caution">
    <text evidence="9">The sequence shown here is derived from an EMBL/GenBank/DDBJ whole genome shotgun (WGS) entry which is preliminary data.</text>
</comment>
<protein>
    <recommendedName>
        <fullName evidence="7">Palmitoyltransferase</fullName>
        <ecNumber evidence="7">2.3.1.225</ecNumber>
    </recommendedName>
</protein>
<accession>A0A9P1G221</accession>
<dbReference type="Pfam" id="PF01529">
    <property type="entry name" value="DHHC"/>
    <property type="match status" value="1"/>
</dbReference>
<proteinExistence type="inferred from homology"/>
<keyword evidence="11" id="KW-1185">Reference proteome</keyword>
<sequence length="661" mass="74386">MLWPHLSFKKTLKGRQGATILITKAAMPGQGHDQSHELRDLRWTQLLALKPQLLVAPWRSSRWRRFAGGGFILRIGMEYQAKMYVDLPRHRFDDVLDMGAPLNQELPDVCADDVLCYCWDVSAESECFTGGTTGRQRCVPVTQRMALHELRHYEVALHWTGDAGNEDDCARVLQASSLYWASAVFGQLDLALALQGCAVVSVNILGLPPSMLGLMDPLDFIDMRTDLTEWDPWSEELSWQEPRWLLSCAPLAQRQEHLGKLGKLHFGDGPDSYSIHLGSFQMALALSGYFDLHRAAHRRHGESRDEATESVSKSREKGVLGRECGQVARLLVRRQADIFGVMNVFGVLLISHCWTVPKAMQVSEDASVLGILGTWIRSIWLTLLALFLANWAAVVCYGPGRPKAEHSSLPTPLHSLLAAGHSLQRPLTAEDAWCRVCEAEKPALASHCHQCNRCCYWMDHHCNFFGQCVGFRNMRCFIVALIYGNLMCAYLVAITLLLWTEPTFASFPWLCVAAWTIYILWWWRKVWHFLRCACWEVVTGWRSSVLRMKLSQWQVVASEQGAELRFAQSGDDAMQRAFSEVILLPWEPTHPLGIFLEPGQFGRRSSCWEQFQGVFGSPPSIAWLLPICGGTGDPWQPVGVSTKACEAWLLLASAVEAFKAT</sequence>
<evidence type="ECO:0000256" key="2">
    <source>
        <dbReference type="ARBA" id="ARBA00022679"/>
    </source>
</evidence>
<feature type="transmembrane region" description="Helical" evidence="7">
    <location>
        <begin position="338"/>
        <end position="357"/>
    </location>
</feature>
<keyword evidence="5 7" id="KW-0472">Membrane</keyword>
<keyword evidence="4 7" id="KW-1133">Transmembrane helix</keyword>
<dbReference type="PROSITE" id="PS50216">
    <property type="entry name" value="DHHC"/>
    <property type="match status" value="1"/>
</dbReference>
<dbReference type="SUPFAM" id="SSF56801">
    <property type="entry name" value="Acetyl-CoA synthetase-like"/>
    <property type="match status" value="1"/>
</dbReference>
<dbReference type="InterPro" id="IPR042099">
    <property type="entry name" value="ANL_N_sf"/>
</dbReference>
<evidence type="ECO:0000313" key="9">
    <source>
        <dbReference type="EMBL" id="CAI3998089.1"/>
    </source>
</evidence>
<comment type="subcellular location">
    <subcellularLocation>
        <location evidence="1">Membrane</location>
        <topology evidence="1">Multi-pass membrane protein</topology>
    </subcellularLocation>
</comment>
<feature type="transmembrane region" description="Helical" evidence="7">
    <location>
        <begin position="477"/>
        <end position="499"/>
    </location>
</feature>
<dbReference type="Gene3D" id="3.40.50.12780">
    <property type="entry name" value="N-terminal domain of ligase-like"/>
    <property type="match status" value="1"/>
</dbReference>
<evidence type="ECO:0000256" key="5">
    <source>
        <dbReference type="ARBA" id="ARBA00023136"/>
    </source>
</evidence>
<feature type="domain" description="Palmitoyltransferase DHHC" evidence="8">
    <location>
        <begin position="430"/>
        <end position="503"/>
    </location>
</feature>
<reference evidence="9" key="1">
    <citation type="submission" date="2022-10" db="EMBL/GenBank/DDBJ databases">
        <authorList>
            <person name="Chen Y."/>
            <person name="Dougan E. K."/>
            <person name="Chan C."/>
            <person name="Rhodes N."/>
            <person name="Thang M."/>
        </authorList>
    </citation>
    <scope>NUCLEOTIDE SEQUENCE</scope>
</reference>
<keyword evidence="6 7" id="KW-0012">Acyltransferase</keyword>
<dbReference type="AlphaFoldDB" id="A0A9P1G221"/>
<keyword evidence="3 7" id="KW-0812">Transmembrane</keyword>
<evidence type="ECO:0000256" key="4">
    <source>
        <dbReference type="ARBA" id="ARBA00022989"/>
    </source>
</evidence>
<evidence type="ECO:0000256" key="7">
    <source>
        <dbReference type="RuleBase" id="RU079119"/>
    </source>
</evidence>
<dbReference type="EMBL" id="CAMXCT020002426">
    <property type="protein sequence ID" value="CAL1151464.1"/>
    <property type="molecule type" value="Genomic_DNA"/>
</dbReference>
<feature type="transmembrane region" description="Helical" evidence="7">
    <location>
        <begin position="377"/>
        <end position="398"/>
    </location>
</feature>
<dbReference type="OrthoDB" id="443517at2759"/>
<evidence type="ECO:0000256" key="1">
    <source>
        <dbReference type="ARBA" id="ARBA00004141"/>
    </source>
</evidence>
<dbReference type="InterPro" id="IPR039859">
    <property type="entry name" value="PFA4/ZDH16/20/ERF2-like"/>
</dbReference>
<comment type="similarity">
    <text evidence="7">Belongs to the DHHC palmitoyltransferase family.</text>
</comment>
<dbReference type="PANTHER" id="PTHR12246">
    <property type="entry name" value="PALMITOYLTRANSFERASE ZDHHC16"/>
    <property type="match status" value="1"/>
</dbReference>
<dbReference type="EMBL" id="CAMXCT010002426">
    <property type="protein sequence ID" value="CAI3998089.1"/>
    <property type="molecule type" value="Genomic_DNA"/>
</dbReference>
<evidence type="ECO:0000259" key="8">
    <source>
        <dbReference type="Pfam" id="PF01529"/>
    </source>
</evidence>
<comment type="domain">
    <text evidence="7">The DHHC domain is required for palmitoyltransferase activity.</text>
</comment>
<name>A0A9P1G221_9DINO</name>
<comment type="catalytic activity">
    <reaction evidence="7">
        <text>L-cysteinyl-[protein] + hexadecanoyl-CoA = S-hexadecanoyl-L-cysteinyl-[protein] + CoA</text>
        <dbReference type="Rhea" id="RHEA:36683"/>
        <dbReference type="Rhea" id="RHEA-COMP:10131"/>
        <dbReference type="Rhea" id="RHEA-COMP:11032"/>
        <dbReference type="ChEBI" id="CHEBI:29950"/>
        <dbReference type="ChEBI" id="CHEBI:57287"/>
        <dbReference type="ChEBI" id="CHEBI:57379"/>
        <dbReference type="ChEBI" id="CHEBI:74151"/>
        <dbReference type="EC" id="2.3.1.225"/>
    </reaction>
</comment>
<evidence type="ECO:0000313" key="11">
    <source>
        <dbReference type="Proteomes" id="UP001152797"/>
    </source>
</evidence>
<keyword evidence="2 7" id="KW-0808">Transferase</keyword>
<gene>
    <name evidence="9" type="ORF">C1SCF055_LOCUS24419</name>
</gene>
<evidence type="ECO:0000256" key="6">
    <source>
        <dbReference type="ARBA" id="ARBA00023315"/>
    </source>
</evidence>
<dbReference type="GO" id="GO:0016020">
    <property type="term" value="C:membrane"/>
    <property type="evidence" value="ECO:0007669"/>
    <property type="project" value="UniProtKB-SubCell"/>
</dbReference>
<evidence type="ECO:0000256" key="3">
    <source>
        <dbReference type="ARBA" id="ARBA00022692"/>
    </source>
</evidence>
<dbReference type="InterPro" id="IPR001594">
    <property type="entry name" value="Palmitoyltrfase_DHHC"/>
</dbReference>
<dbReference type="EC" id="2.3.1.225" evidence="7"/>
<reference evidence="10" key="2">
    <citation type="submission" date="2024-04" db="EMBL/GenBank/DDBJ databases">
        <authorList>
            <person name="Chen Y."/>
            <person name="Shah S."/>
            <person name="Dougan E. K."/>
            <person name="Thang M."/>
            <person name="Chan C."/>
        </authorList>
    </citation>
    <scope>NUCLEOTIDE SEQUENCE [LARGE SCALE GENOMIC DNA]</scope>
</reference>
<feature type="transmembrane region" description="Helical" evidence="7">
    <location>
        <begin position="505"/>
        <end position="523"/>
    </location>
</feature>
<dbReference type="EMBL" id="CAMXCT030002426">
    <property type="protein sequence ID" value="CAL4785401.1"/>
    <property type="molecule type" value="Genomic_DNA"/>
</dbReference>
<organism evidence="9">
    <name type="scientific">Cladocopium goreaui</name>
    <dbReference type="NCBI Taxonomy" id="2562237"/>
    <lineage>
        <taxon>Eukaryota</taxon>
        <taxon>Sar</taxon>
        <taxon>Alveolata</taxon>
        <taxon>Dinophyceae</taxon>
        <taxon>Suessiales</taxon>
        <taxon>Symbiodiniaceae</taxon>
        <taxon>Cladocopium</taxon>
    </lineage>
</organism>